<reference evidence="2" key="1">
    <citation type="submission" date="2020-05" db="EMBL/GenBank/DDBJ databases">
        <authorList>
            <person name="Chiriac C."/>
            <person name="Salcher M."/>
            <person name="Ghai R."/>
            <person name="Kavagutti S V."/>
        </authorList>
    </citation>
    <scope>NUCLEOTIDE SEQUENCE</scope>
</reference>
<feature type="region of interest" description="Disordered" evidence="1">
    <location>
        <begin position="23"/>
        <end position="75"/>
    </location>
</feature>
<evidence type="ECO:0000313" key="2">
    <source>
        <dbReference type="EMBL" id="CAB4949442.1"/>
    </source>
</evidence>
<dbReference type="AlphaFoldDB" id="A0A6J7K533"/>
<dbReference type="EMBL" id="CAFBNI010000106">
    <property type="protein sequence ID" value="CAB4949442.1"/>
    <property type="molecule type" value="Genomic_DNA"/>
</dbReference>
<accession>A0A6J7K533</accession>
<organism evidence="2">
    <name type="scientific">freshwater metagenome</name>
    <dbReference type="NCBI Taxonomy" id="449393"/>
    <lineage>
        <taxon>unclassified sequences</taxon>
        <taxon>metagenomes</taxon>
        <taxon>ecological metagenomes</taxon>
    </lineage>
</organism>
<proteinExistence type="predicted"/>
<gene>
    <name evidence="2" type="ORF">UFOPK3783_00780</name>
</gene>
<protein>
    <submittedName>
        <fullName evidence="2">Unannotated protein</fullName>
    </submittedName>
</protein>
<feature type="compositionally biased region" description="Polar residues" evidence="1">
    <location>
        <begin position="32"/>
        <end position="50"/>
    </location>
</feature>
<sequence>MSNKIAAGAFIVIEVEILSSGRPWNSRRMSESESMATPTLPTSSNANGASESIPICVGKSNATDNPPVPAATNSL</sequence>
<name>A0A6J7K533_9ZZZZ</name>
<evidence type="ECO:0000256" key="1">
    <source>
        <dbReference type="SAM" id="MobiDB-lite"/>
    </source>
</evidence>